<dbReference type="EMBL" id="AYYD01001274">
    <property type="protein sequence ID" value="ETK07727.1"/>
    <property type="molecule type" value="Genomic_DNA"/>
</dbReference>
<evidence type="ECO:0000313" key="21">
    <source>
        <dbReference type="EMBL" id="ETK07727.1"/>
    </source>
</evidence>
<dbReference type="PANTHER" id="PTHR32282">
    <property type="entry name" value="BINDING PROTEIN TRANSPEPTIDASE, PUTATIVE-RELATED"/>
    <property type="match status" value="1"/>
</dbReference>
<comment type="caution">
    <text evidence="21">The sequence shown here is derived from an EMBL/GenBank/DDBJ whole genome shotgun (WGS) entry which is preliminary data.</text>
</comment>
<evidence type="ECO:0000256" key="9">
    <source>
        <dbReference type="ARBA" id="ARBA00022679"/>
    </source>
</evidence>
<keyword evidence="9" id="KW-0808">Transferase</keyword>
<dbReference type="SUPFAM" id="SSF56601">
    <property type="entry name" value="beta-lactamase/transpeptidase-like"/>
    <property type="match status" value="1"/>
</dbReference>
<comment type="catalytic activity">
    <reaction evidence="17">
        <text>[GlcNAc-(1-&gt;4)-Mur2Ac(oyl-L-Ala-gamma-D-Glu-L-Lys-D-Ala-D-Ala)](n)-di-trans,octa-cis-undecaprenyl diphosphate + beta-D-GlcNAc-(1-&gt;4)-Mur2Ac(oyl-L-Ala-gamma-D-Glu-L-Lys-D-Ala-D-Ala)-di-trans,octa-cis-undecaprenyl diphosphate = [GlcNAc-(1-&gt;4)-Mur2Ac(oyl-L-Ala-gamma-D-Glu-L-Lys-D-Ala-D-Ala)](n+1)-di-trans,octa-cis-undecaprenyl diphosphate + di-trans,octa-cis-undecaprenyl diphosphate + H(+)</text>
        <dbReference type="Rhea" id="RHEA:23708"/>
        <dbReference type="Rhea" id="RHEA-COMP:9602"/>
        <dbReference type="Rhea" id="RHEA-COMP:9603"/>
        <dbReference type="ChEBI" id="CHEBI:15378"/>
        <dbReference type="ChEBI" id="CHEBI:58405"/>
        <dbReference type="ChEBI" id="CHEBI:60033"/>
        <dbReference type="ChEBI" id="CHEBI:78435"/>
        <dbReference type="EC" id="2.4.99.28"/>
    </reaction>
</comment>
<evidence type="ECO:0000256" key="6">
    <source>
        <dbReference type="ARBA" id="ARBA00022645"/>
    </source>
</evidence>
<gene>
    <name evidence="21" type="ORF">T231_15620</name>
</gene>
<dbReference type="PATRIC" id="fig|1411021.3.peg.2122"/>
<dbReference type="Gene3D" id="1.10.3810.10">
    <property type="entry name" value="Biosynthetic peptidoglycan transglycosylase-like"/>
    <property type="match status" value="1"/>
</dbReference>
<reference evidence="21 22" key="1">
    <citation type="submission" date="2013-11" db="EMBL/GenBank/DDBJ databases">
        <title>Single cell genomics of uncultured Tannerella BU063 (oral taxon 286).</title>
        <authorList>
            <person name="Beall C.J."/>
            <person name="Campbell A.G."/>
            <person name="Griffen A.L."/>
            <person name="Podar M."/>
            <person name="Leys E.J."/>
        </authorList>
    </citation>
    <scope>NUCLEOTIDE SEQUENCE [LARGE SCALE GENOMIC DNA]</scope>
    <source>
        <strain evidence="21">Cell 6/7/9</strain>
    </source>
</reference>
<evidence type="ECO:0000256" key="2">
    <source>
        <dbReference type="ARBA" id="ARBA00004752"/>
    </source>
</evidence>
<evidence type="ECO:0000256" key="12">
    <source>
        <dbReference type="ARBA" id="ARBA00022984"/>
    </source>
</evidence>
<feature type="transmembrane region" description="Helical" evidence="18">
    <location>
        <begin position="61"/>
        <end position="83"/>
    </location>
</feature>
<keyword evidence="15" id="KW-0961">Cell wall biogenesis/degradation</keyword>
<evidence type="ECO:0000256" key="15">
    <source>
        <dbReference type="ARBA" id="ARBA00023316"/>
    </source>
</evidence>
<dbReference type="InterPro" id="IPR001264">
    <property type="entry name" value="Glyco_trans_51"/>
</dbReference>
<comment type="pathway">
    <text evidence="2">Cell wall biogenesis; peptidoglycan biosynthesis.</text>
</comment>
<dbReference type="PANTHER" id="PTHR32282:SF11">
    <property type="entry name" value="PENICILLIN-BINDING PROTEIN 1B"/>
    <property type="match status" value="1"/>
</dbReference>
<proteinExistence type="inferred from homology"/>
<keyword evidence="8" id="KW-0328">Glycosyltransferase</keyword>
<keyword evidence="7" id="KW-0645">Protease</keyword>
<dbReference type="Pfam" id="PF00912">
    <property type="entry name" value="Transgly"/>
    <property type="match status" value="1"/>
</dbReference>
<evidence type="ECO:0000256" key="7">
    <source>
        <dbReference type="ARBA" id="ARBA00022670"/>
    </source>
</evidence>
<keyword evidence="6" id="KW-0121">Carboxypeptidase</keyword>
<dbReference type="InterPro" id="IPR050396">
    <property type="entry name" value="Glycosyltr_51/Transpeptidase"/>
</dbReference>
<keyword evidence="12" id="KW-0573">Peptidoglycan synthesis</keyword>
<dbReference type="Gene3D" id="3.40.710.10">
    <property type="entry name" value="DD-peptidase/beta-lactamase superfamily"/>
    <property type="match status" value="2"/>
</dbReference>
<dbReference type="GO" id="GO:0009002">
    <property type="term" value="F:serine-type D-Ala-D-Ala carboxypeptidase activity"/>
    <property type="evidence" value="ECO:0007669"/>
    <property type="project" value="UniProtKB-EC"/>
</dbReference>
<dbReference type="GO" id="GO:0006508">
    <property type="term" value="P:proteolysis"/>
    <property type="evidence" value="ECO:0007669"/>
    <property type="project" value="UniProtKB-KW"/>
</dbReference>
<dbReference type="InterPro" id="IPR001460">
    <property type="entry name" value="PCN-bd_Tpept"/>
</dbReference>
<keyword evidence="13 18" id="KW-0472">Membrane</keyword>
<organism evidence="21 22">
    <name type="scientific">Tannerella sp. oral taxon BU063 isolate Cell 6/7/9</name>
    <dbReference type="NCBI Taxonomy" id="1411021"/>
    <lineage>
        <taxon>Bacteria</taxon>
        <taxon>Pseudomonadati</taxon>
        <taxon>Bacteroidota</taxon>
        <taxon>Bacteroidia</taxon>
        <taxon>Bacteroidales</taxon>
        <taxon>Tannerellaceae</taxon>
        <taxon>Tannerella</taxon>
    </lineage>
</organism>
<evidence type="ECO:0000256" key="1">
    <source>
        <dbReference type="ARBA" id="ARBA00004236"/>
    </source>
</evidence>
<evidence type="ECO:0000256" key="10">
    <source>
        <dbReference type="ARBA" id="ARBA00022801"/>
    </source>
</evidence>
<dbReference type="GO" id="GO:0030288">
    <property type="term" value="C:outer membrane-bounded periplasmic space"/>
    <property type="evidence" value="ECO:0007669"/>
    <property type="project" value="TreeGrafter"/>
</dbReference>
<evidence type="ECO:0000256" key="8">
    <source>
        <dbReference type="ARBA" id="ARBA00022676"/>
    </source>
</evidence>
<dbReference type="SUPFAM" id="SSF53955">
    <property type="entry name" value="Lysozyme-like"/>
    <property type="match status" value="1"/>
</dbReference>
<evidence type="ECO:0000259" key="19">
    <source>
        <dbReference type="Pfam" id="PF00905"/>
    </source>
</evidence>
<feature type="domain" description="Penicillin-binding protein transpeptidase" evidence="19">
    <location>
        <begin position="507"/>
        <end position="746"/>
    </location>
</feature>
<dbReference type="GO" id="GO:0005886">
    <property type="term" value="C:plasma membrane"/>
    <property type="evidence" value="ECO:0007669"/>
    <property type="project" value="UniProtKB-SubCell"/>
</dbReference>
<keyword evidence="14" id="KW-0511">Multifunctional enzyme</keyword>
<accession>W2CMS5</accession>
<evidence type="ECO:0000256" key="4">
    <source>
        <dbReference type="ARBA" id="ARBA00007739"/>
    </source>
</evidence>
<dbReference type="GO" id="GO:0071555">
    <property type="term" value="P:cell wall organization"/>
    <property type="evidence" value="ECO:0007669"/>
    <property type="project" value="UniProtKB-KW"/>
</dbReference>
<evidence type="ECO:0000256" key="11">
    <source>
        <dbReference type="ARBA" id="ARBA00022960"/>
    </source>
</evidence>
<evidence type="ECO:0000256" key="3">
    <source>
        <dbReference type="ARBA" id="ARBA00007090"/>
    </source>
</evidence>
<keyword evidence="10" id="KW-0378">Hydrolase</keyword>
<dbReference type="Proteomes" id="UP000018874">
    <property type="component" value="Unassembled WGS sequence"/>
</dbReference>
<comment type="catalytic activity">
    <reaction evidence="16">
        <text>Preferential cleavage: (Ac)2-L-Lys-D-Ala-|-D-Ala. Also transpeptidation of peptidyl-alanyl moieties that are N-acyl substituents of D-alanine.</text>
        <dbReference type="EC" id="3.4.16.4"/>
    </reaction>
</comment>
<keyword evidence="22" id="KW-1185">Reference proteome</keyword>
<evidence type="ECO:0000256" key="18">
    <source>
        <dbReference type="SAM" id="Phobius"/>
    </source>
</evidence>
<evidence type="ECO:0000256" key="16">
    <source>
        <dbReference type="ARBA" id="ARBA00034000"/>
    </source>
</evidence>
<protein>
    <submittedName>
        <fullName evidence="21">Penicillin-binding protein 1A</fullName>
    </submittedName>
</protein>
<evidence type="ECO:0000256" key="13">
    <source>
        <dbReference type="ARBA" id="ARBA00023136"/>
    </source>
</evidence>
<keyword evidence="18" id="KW-1133">Transmembrane helix</keyword>
<dbReference type="InterPro" id="IPR012338">
    <property type="entry name" value="Beta-lactam/transpept-like"/>
</dbReference>
<evidence type="ECO:0000256" key="14">
    <source>
        <dbReference type="ARBA" id="ARBA00023268"/>
    </source>
</evidence>
<dbReference type="GO" id="GO:0009252">
    <property type="term" value="P:peptidoglycan biosynthetic process"/>
    <property type="evidence" value="ECO:0007669"/>
    <property type="project" value="UniProtKB-KW"/>
</dbReference>
<comment type="similarity">
    <text evidence="4">In the N-terminal section; belongs to the glycosyltransferase 51 family.</text>
</comment>
<dbReference type="InterPro" id="IPR023346">
    <property type="entry name" value="Lysozyme-like_dom_sf"/>
</dbReference>
<name>W2CMS5_9BACT</name>
<evidence type="ECO:0000313" key="22">
    <source>
        <dbReference type="Proteomes" id="UP000018874"/>
    </source>
</evidence>
<evidence type="ECO:0000256" key="5">
    <source>
        <dbReference type="ARBA" id="ARBA00022475"/>
    </source>
</evidence>
<evidence type="ECO:0000259" key="20">
    <source>
        <dbReference type="Pfam" id="PF00912"/>
    </source>
</evidence>
<feature type="domain" description="Glycosyl transferase family 51" evidence="20">
    <location>
        <begin position="113"/>
        <end position="294"/>
    </location>
</feature>
<dbReference type="AlphaFoldDB" id="W2CMS5"/>
<comment type="similarity">
    <text evidence="3">In the C-terminal section; belongs to the transpeptidase family.</text>
</comment>
<dbReference type="GO" id="GO:0008360">
    <property type="term" value="P:regulation of cell shape"/>
    <property type="evidence" value="ECO:0007669"/>
    <property type="project" value="UniProtKB-KW"/>
</dbReference>
<keyword evidence="18" id="KW-0812">Transmembrane</keyword>
<dbReference type="InterPro" id="IPR036950">
    <property type="entry name" value="PBP_transglycosylase"/>
</dbReference>
<comment type="subcellular location">
    <subcellularLocation>
        <location evidence="1">Cell membrane</location>
    </subcellularLocation>
</comment>
<sequence>MAHFCLIPHTICYYIYPFYFDMKEIKKNVGHFAANGAGSHRKSGDPTNRKLHLPSRGRQRFIAAIWITAGSIAALVFIIFFAISQGWIGYVPAVEQLENPIDRYATQLISADGKSLGSFSYSQDNRFYASYQDLSPDLVQALIATEDVRFTDHSGIDVRGLFRAIVKRGLMGQRSGGGGSTITQQLAKQLYSPSVESLTERLLQKPIEWVIAVRLERYYTKEEIINMYLNKFDFLHNAVGIRSAAQSYFGKTPATLTTEEAAMLIGMCKNPSYYNPIRYPERTLERRNTVFRQMVKAGFMTEARCEELSAKPIVLHYTQLDHTDGIAPYFREYLRVTMMAKKPERSDYSKWQQQKYLDDSLAWETNPLYGWCNKNRKANGDPYNLYTDGLKVYTTIDSRMQQYAEEAIAEHLGKHLQPAFFREKRRKPYAPFSEDITEKQRKDILDRAMKQSDRYRALKQAGYSEKKIRENFNEKVEMQVFTWKGIVDTTMSPMDSIIYCKSLLRTAFMAMDVRTGQVKAYVGGINFDKFRYDMVTTGRRQIGSTMKPYLYSLAMIEGFTPCDQLLHVQPVLYDEGGNAWIPRNPGARRIGEMVTVQWGLQVSSNWVTAYLMKQLSPYSLVRLLRSYGMHSHIDPVVSICLGTPDISVSEMVSGYSVFANKGIRVEPLYVTRIEDSFGNTIATFAPQVNEVLPEEAAYKMLYMLRSVVDGGTAGRVRYGYDITAQMGGKTGTTQNNSDGWYMGFTPSLVAGCWVGGEDRSIHFDKMDEGQGAAMALPIYGLFMKKVYADKKLGYSQSETFDVPKEYANPCRGYVPMESDYSNHTGIDDLFN</sequence>
<dbReference type="GO" id="GO:0008658">
    <property type="term" value="F:penicillin binding"/>
    <property type="evidence" value="ECO:0007669"/>
    <property type="project" value="InterPro"/>
</dbReference>
<keyword evidence="5" id="KW-1003">Cell membrane</keyword>
<dbReference type="GO" id="GO:0008955">
    <property type="term" value="F:peptidoglycan glycosyltransferase activity"/>
    <property type="evidence" value="ECO:0007669"/>
    <property type="project" value="UniProtKB-EC"/>
</dbReference>
<keyword evidence="11" id="KW-0133">Cell shape</keyword>
<evidence type="ECO:0000256" key="17">
    <source>
        <dbReference type="ARBA" id="ARBA00049902"/>
    </source>
</evidence>
<dbReference type="Pfam" id="PF00905">
    <property type="entry name" value="Transpeptidase"/>
    <property type="match status" value="1"/>
</dbReference>